<reference evidence="1 2" key="1">
    <citation type="submission" date="2023-02" db="EMBL/GenBank/DDBJ databases">
        <title>Genome sequence of Lacticaseibacillus sp. KACC 23028.</title>
        <authorList>
            <person name="Kim S."/>
            <person name="Heo J."/>
            <person name="Kwon S.-W."/>
        </authorList>
    </citation>
    <scope>NUCLEOTIDE SEQUENCE [LARGE SCALE GENOMIC DNA]</scope>
    <source>
        <strain evidence="1 2">KACC 23028</strain>
    </source>
</reference>
<protein>
    <submittedName>
        <fullName evidence="1">Pentapeptide repeat-containing protein</fullName>
    </submittedName>
</protein>
<keyword evidence="2" id="KW-1185">Reference proteome</keyword>
<evidence type="ECO:0000313" key="1">
    <source>
        <dbReference type="EMBL" id="WDF83366.1"/>
    </source>
</evidence>
<dbReference type="Proteomes" id="UP001220377">
    <property type="component" value="Chromosome"/>
</dbReference>
<dbReference type="SUPFAM" id="SSF141571">
    <property type="entry name" value="Pentapeptide repeat-like"/>
    <property type="match status" value="1"/>
</dbReference>
<sequence>MDYPEIKRATLRLDDCENEHQYTDCTITGSDTSVHLAATEFVHCEFSGDFTASELLDVTIQRSNLANSDWARSTFSGVVWSGCRLTGSNLDACRLIQCQMTECTAKLLNLSESSLEKCRFDHCDFSEASMQAVRVKPIVGWPDCQFEAVSLQDTRLAKWDLSKAIFTNLIVSPELLPGLTIAPWQAVALIGNLGVNIRG</sequence>
<name>A0ABY7WUD5_9LACO</name>
<dbReference type="Gene3D" id="2.160.20.80">
    <property type="entry name" value="E3 ubiquitin-protein ligase SopA"/>
    <property type="match status" value="1"/>
</dbReference>
<dbReference type="InterPro" id="IPR052949">
    <property type="entry name" value="PA_immunity-related"/>
</dbReference>
<organism evidence="1 2">
    <name type="scientific">Lacticaseibacillus pabuli</name>
    <dbReference type="NCBI Taxonomy" id="3025672"/>
    <lineage>
        <taxon>Bacteria</taxon>
        <taxon>Bacillati</taxon>
        <taxon>Bacillota</taxon>
        <taxon>Bacilli</taxon>
        <taxon>Lactobacillales</taxon>
        <taxon>Lactobacillaceae</taxon>
        <taxon>Lacticaseibacillus</taxon>
    </lineage>
</organism>
<gene>
    <name evidence="1" type="ORF">PQ472_03765</name>
</gene>
<dbReference type="Pfam" id="PF13599">
    <property type="entry name" value="Pentapeptide_4"/>
    <property type="match status" value="1"/>
</dbReference>
<proteinExistence type="predicted"/>
<dbReference type="EMBL" id="CP117884">
    <property type="protein sequence ID" value="WDF83366.1"/>
    <property type="molecule type" value="Genomic_DNA"/>
</dbReference>
<dbReference type="PANTHER" id="PTHR42999">
    <property type="entry name" value="ANTIBIOTIC RESISTANCE PROTEIN MCBG"/>
    <property type="match status" value="1"/>
</dbReference>
<accession>A0ABY7WUD5</accession>
<dbReference type="RefSeq" id="WP_274261476.1">
    <property type="nucleotide sequence ID" value="NZ_CP117884.1"/>
</dbReference>
<dbReference type="PANTHER" id="PTHR42999:SF2">
    <property type="match status" value="1"/>
</dbReference>
<evidence type="ECO:0000313" key="2">
    <source>
        <dbReference type="Proteomes" id="UP001220377"/>
    </source>
</evidence>
<dbReference type="InterPro" id="IPR001646">
    <property type="entry name" value="5peptide_repeat"/>
</dbReference>